<protein>
    <submittedName>
        <fullName evidence="1">Cell division protein FtsB</fullName>
    </submittedName>
</protein>
<dbReference type="Proteomes" id="UP000192591">
    <property type="component" value="Unassembled WGS sequence"/>
</dbReference>
<keyword evidence="2" id="KW-1185">Reference proteome</keyword>
<proteinExistence type="predicted"/>
<dbReference type="Pfam" id="PF12277">
    <property type="entry name" value="DUF3618"/>
    <property type="match status" value="1"/>
</dbReference>
<evidence type="ECO:0000313" key="1">
    <source>
        <dbReference type="EMBL" id="OQO92230.1"/>
    </source>
</evidence>
<accession>A0A1V9A5B2</accession>
<keyword evidence="1" id="KW-0131">Cell cycle</keyword>
<sequence length="73" mass="8043">MARDPETIERDIEKARDALAGTLDRIGEKANPKQLADSARSTVQSKFDEPKVKYPLIGAGVLIGVLLVRKLLR</sequence>
<dbReference type="STRING" id="1962155.B1813_08320"/>
<dbReference type="InterPro" id="IPR022062">
    <property type="entry name" value="DUF3618"/>
</dbReference>
<dbReference type="OrthoDB" id="5196933at2"/>
<keyword evidence="1" id="KW-0132">Cell division</keyword>
<dbReference type="GO" id="GO:0051301">
    <property type="term" value="P:cell division"/>
    <property type="evidence" value="ECO:0007669"/>
    <property type="project" value="UniProtKB-KW"/>
</dbReference>
<dbReference type="EMBL" id="MWIH01000005">
    <property type="protein sequence ID" value="OQO92230.1"/>
    <property type="molecule type" value="Genomic_DNA"/>
</dbReference>
<organism evidence="1 2">
    <name type="scientific">Saccharomonospora piscinae</name>
    <dbReference type="NCBI Taxonomy" id="687388"/>
    <lineage>
        <taxon>Bacteria</taxon>
        <taxon>Bacillati</taxon>
        <taxon>Actinomycetota</taxon>
        <taxon>Actinomycetes</taxon>
        <taxon>Pseudonocardiales</taxon>
        <taxon>Pseudonocardiaceae</taxon>
        <taxon>Saccharomonospora</taxon>
    </lineage>
</organism>
<evidence type="ECO:0000313" key="2">
    <source>
        <dbReference type="Proteomes" id="UP000192591"/>
    </source>
</evidence>
<reference evidence="1 2" key="1">
    <citation type="submission" date="2017-02" db="EMBL/GenBank/DDBJ databases">
        <title>Draft genome of Saccharomonospora sp. 154.</title>
        <authorList>
            <person name="Alonso-Carmona G.S."/>
            <person name="De La Haba R."/>
            <person name="Vera-Gargallo B."/>
            <person name="Sandoval-Trujillo A.H."/>
            <person name="Ramirez-Duran N."/>
            <person name="Ventosa A."/>
        </authorList>
    </citation>
    <scope>NUCLEOTIDE SEQUENCE [LARGE SCALE GENOMIC DNA]</scope>
    <source>
        <strain evidence="1 2">LRS4.154</strain>
    </source>
</reference>
<gene>
    <name evidence="1" type="ORF">B1813_08320</name>
</gene>
<name>A0A1V9A5B2_SACPI</name>
<dbReference type="RefSeq" id="WP_024877327.1">
    <property type="nucleotide sequence ID" value="NZ_AZUM01000007.1"/>
</dbReference>
<dbReference type="AlphaFoldDB" id="A0A1V9A5B2"/>
<comment type="caution">
    <text evidence="1">The sequence shown here is derived from an EMBL/GenBank/DDBJ whole genome shotgun (WGS) entry which is preliminary data.</text>
</comment>